<comment type="caution">
    <text evidence="1">The sequence shown here is derived from an EMBL/GenBank/DDBJ whole genome shotgun (WGS) entry which is preliminary data.</text>
</comment>
<protein>
    <submittedName>
        <fullName evidence="1">Nucleotidyltransferase family protein</fullName>
    </submittedName>
</protein>
<accession>A0ABS9I977</accession>
<evidence type="ECO:0000313" key="2">
    <source>
        <dbReference type="Proteomes" id="UP001162905"/>
    </source>
</evidence>
<dbReference type="PANTHER" id="PTHR39166:SF1">
    <property type="entry name" value="BLL1166 PROTEIN"/>
    <property type="match status" value="1"/>
</dbReference>
<dbReference type="RefSeq" id="WP_237253363.1">
    <property type="nucleotide sequence ID" value="NZ_JAKJXE010000014.1"/>
</dbReference>
<evidence type="ECO:0000313" key="1">
    <source>
        <dbReference type="EMBL" id="MCF7543914.1"/>
    </source>
</evidence>
<dbReference type="Pfam" id="PF06042">
    <property type="entry name" value="NTP_transf_6"/>
    <property type="match status" value="1"/>
</dbReference>
<reference evidence="1" key="1">
    <citation type="submission" date="2022-01" db="EMBL/GenBank/DDBJ databases">
        <title>Pseudomonas sp. nov. isolated from Antarctic regolith.</title>
        <authorList>
            <person name="Novakova D."/>
            <person name="Sedlar K."/>
        </authorList>
    </citation>
    <scope>NUCLEOTIDE SEQUENCE</scope>
    <source>
        <strain evidence="1">P2647</strain>
    </source>
</reference>
<keyword evidence="2" id="KW-1185">Reference proteome</keyword>
<proteinExistence type="predicted"/>
<name>A0ABS9I977_9PSED</name>
<gene>
    <name evidence="1" type="ORF">L4G47_17075</name>
</gene>
<dbReference type="InterPro" id="IPR009267">
    <property type="entry name" value="NTP_transf_6"/>
</dbReference>
<dbReference type="Proteomes" id="UP001162905">
    <property type="component" value="Unassembled WGS sequence"/>
</dbReference>
<dbReference type="EMBL" id="JAKJXH010000018">
    <property type="protein sequence ID" value="MCF7543914.1"/>
    <property type="molecule type" value="Genomic_DNA"/>
</dbReference>
<organism evidence="1 2">
    <name type="scientific">Pseudomonas petrae</name>
    <dbReference type="NCBI Taxonomy" id="2912190"/>
    <lineage>
        <taxon>Bacteria</taxon>
        <taxon>Pseudomonadati</taxon>
        <taxon>Pseudomonadota</taxon>
        <taxon>Gammaproteobacteria</taxon>
        <taxon>Pseudomonadales</taxon>
        <taxon>Pseudomonadaceae</taxon>
        <taxon>Pseudomonas</taxon>
    </lineage>
</organism>
<sequence length="189" mass="21902">MMQRKLISLLTRDPVRMQILRQVSTLASPDCWVAAGFARSLVWDHLHHRTRSPLPEDIDVIWFDPEHAEQQADHRLENALKRMNSHLRWSVKNQARMHVRNGDAPYQSATDAMTYWPETATAVAVRINGQDEIEIAAPLGLEDLFSLMVRPTPRFEGDKYPVFLDRIRAKEWETVWPGLMVLAGRHDTR</sequence>
<dbReference type="PANTHER" id="PTHR39166">
    <property type="entry name" value="BLL1166 PROTEIN"/>
    <property type="match status" value="1"/>
</dbReference>